<dbReference type="Pfam" id="PF01497">
    <property type="entry name" value="Peripla_BP_2"/>
    <property type="match status" value="1"/>
</dbReference>
<feature type="compositionally biased region" description="Polar residues" evidence="2">
    <location>
        <begin position="26"/>
        <end position="39"/>
    </location>
</feature>
<feature type="region of interest" description="Disordered" evidence="2">
    <location>
        <begin position="26"/>
        <end position="45"/>
    </location>
</feature>
<reference evidence="6" key="1">
    <citation type="journal article" date="2019" name="Int. J. Syst. Evol. Microbiol.">
        <title>The Global Catalogue of Microorganisms (GCM) 10K type strain sequencing project: providing services to taxonomists for standard genome sequencing and annotation.</title>
        <authorList>
            <consortium name="The Broad Institute Genomics Platform"/>
            <consortium name="The Broad Institute Genome Sequencing Center for Infectious Disease"/>
            <person name="Wu L."/>
            <person name="Ma J."/>
        </authorList>
    </citation>
    <scope>NUCLEOTIDE SEQUENCE [LARGE SCALE GENOMIC DNA]</scope>
    <source>
        <strain evidence="6">TISTR 932</strain>
    </source>
</reference>
<proteinExistence type="inferred from homology"/>
<evidence type="ECO:0000259" key="4">
    <source>
        <dbReference type="PROSITE" id="PS50983"/>
    </source>
</evidence>
<dbReference type="SUPFAM" id="SSF53807">
    <property type="entry name" value="Helical backbone' metal receptor"/>
    <property type="match status" value="1"/>
</dbReference>
<keyword evidence="6" id="KW-1185">Reference proteome</keyword>
<evidence type="ECO:0000256" key="1">
    <source>
        <dbReference type="ARBA" id="ARBA00008814"/>
    </source>
</evidence>
<feature type="signal peptide" evidence="3">
    <location>
        <begin position="1"/>
        <end position="26"/>
    </location>
</feature>
<evidence type="ECO:0000313" key="6">
    <source>
        <dbReference type="Proteomes" id="UP001597427"/>
    </source>
</evidence>
<evidence type="ECO:0000256" key="2">
    <source>
        <dbReference type="SAM" id="MobiDB-lite"/>
    </source>
</evidence>
<dbReference type="EMBL" id="JBHUMO010000012">
    <property type="protein sequence ID" value="MFD2728255.1"/>
    <property type="molecule type" value="Genomic_DNA"/>
</dbReference>
<comment type="caution">
    <text evidence="5">The sequence shown here is derived from an EMBL/GenBank/DDBJ whole genome shotgun (WGS) entry which is preliminary data.</text>
</comment>
<feature type="domain" description="Fe/B12 periplasmic-binding" evidence="4">
    <location>
        <begin position="71"/>
        <end position="345"/>
    </location>
</feature>
<dbReference type="PROSITE" id="PS50983">
    <property type="entry name" value="FE_B12_PBP"/>
    <property type="match status" value="1"/>
</dbReference>
<evidence type="ECO:0000256" key="3">
    <source>
        <dbReference type="SAM" id="SignalP"/>
    </source>
</evidence>
<dbReference type="InterPro" id="IPR050902">
    <property type="entry name" value="ABC_Transporter_SBP"/>
</dbReference>
<keyword evidence="3" id="KW-0732">Signal</keyword>
<feature type="chain" id="PRO_5046834015" evidence="3">
    <location>
        <begin position="27"/>
        <end position="345"/>
    </location>
</feature>
<dbReference type="PANTHER" id="PTHR30535">
    <property type="entry name" value="VITAMIN B12-BINDING PROTEIN"/>
    <property type="match status" value="1"/>
</dbReference>
<dbReference type="RefSeq" id="WP_379979481.1">
    <property type="nucleotide sequence ID" value="NZ_JBHUMO010000012.1"/>
</dbReference>
<dbReference type="PROSITE" id="PS51257">
    <property type="entry name" value="PROKAR_LIPOPROTEIN"/>
    <property type="match status" value="1"/>
</dbReference>
<accession>A0ABW5TI93</accession>
<name>A0ABW5TI93_9ENTE</name>
<dbReference type="Proteomes" id="UP001597427">
    <property type="component" value="Unassembled WGS sequence"/>
</dbReference>
<dbReference type="Gene3D" id="3.40.50.1980">
    <property type="entry name" value="Nitrogenase molybdenum iron protein domain"/>
    <property type="match status" value="2"/>
</dbReference>
<sequence length="345" mass="38149">MKKYLTSFGIVGAVFILAACSSNEQATDSSTKASTTMNSQDEKQTKYPLSLSVLDNDGKNHEQTFEKEPERVVTNNLSSTELLLALGLKEKIVGIMQPDNQVTGTYAKEVDSLPVVGDKMTVSKEKIAEKNPDVVIGRAMAFTDDAIGSIASYNDLGIQTYLQEASNMKDKPQLTTIIEDVRHLGEIFNKQVTAETYAKQLEKRLATVEKQVSEKKGTEELTLLPIVAFDSTKSTFSIFNISESIQSSMLRELNVKPAIEGKSASPSLETIIQTNPDIILYVTADRNKAMDETAVDSIKGEALLQEVKAIKNDRVYTVAYDDFMDYGTRLFDTMEMLSTKLYGNK</sequence>
<comment type="similarity">
    <text evidence="1">Belongs to the bacterial solute-binding protein 8 family.</text>
</comment>
<protein>
    <submittedName>
        <fullName evidence="5">ABC transporter substrate-binding protein</fullName>
    </submittedName>
</protein>
<dbReference type="PANTHER" id="PTHR30535:SF34">
    <property type="entry name" value="MOLYBDATE-BINDING PROTEIN MOLA"/>
    <property type="match status" value="1"/>
</dbReference>
<evidence type="ECO:0000313" key="5">
    <source>
        <dbReference type="EMBL" id="MFD2728255.1"/>
    </source>
</evidence>
<organism evidence="5 6">
    <name type="scientific">Enterococcus camelliae</name>
    <dbReference type="NCBI Taxonomy" id="453959"/>
    <lineage>
        <taxon>Bacteria</taxon>
        <taxon>Bacillati</taxon>
        <taxon>Bacillota</taxon>
        <taxon>Bacilli</taxon>
        <taxon>Lactobacillales</taxon>
        <taxon>Enterococcaceae</taxon>
        <taxon>Enterococcus</taxon>
    </lineage>
</organism>
<dbReference type="InterPro" id="IPR002491">
    <property type="entry name" value="ABC_transptr_periplasmic_BD"/>
</dbReference>
<gene>
    <name evidence="5" type="ORF">ACFSR0_02235</name>
</gene>